<sequence>MIEVEKIRQSTLDFYDMWGKALGAEITRNNVLMYWDYGGISEEENMTFESFYIILIKWSFFIKTISSADNKLEFTC</sequence>
<keyword evidence="2" id="KW-1185">Reference proteome</keyword>
<accession>A0ABU6DUK0</accession>
<evidence type="ECO:0000313" key="1">
    <source>
        <dbReference type="EMBL" id="MEB5477524.1"/>
    </source>
</evidence>
<dbReference type="Proteomes" id="UP001339883">
    <property type="component" value="Unassembled WGS sequence"/>
</dbReference>
<organism evidence="1 2">
    <name type="scientific">Acinetobacter pollinis</name>
    <dbReference type="NCBI Taxonomy" id="2605270"/>
    <lineage>
        <taxon>Bacteria</taxon>
        <taxon>Pseudomonadati</taxon>
        <taxon>Pseudomonadota</taxon>
        <taxon>Gammaproteobacteria</taxon>
        <taxon>Moraxellales</taxon>
        <taxon>Moraxellaceae</taxon>
        <taxon>Acinetobacter</taxon>
    </lineage>
</organism>
<protein>
    <submittedName>
        <fullName evidence="1">Uncharacterized protein</fullName>
    </submittedName>
</protein>
<dbReference type="RefSeq" id="WP_325775889.1">
    <property type="nucleotide sequence ID" value="NZ_VTDN01000008.1"/>
</dbReference>
<gene>
    <name evidence="1" type="ORF">I2F25_10770</name>
</gene>
<comment type="caution">
    <text evidence="1">The sequence shown here is derived from an EMBL/GenBank/DDBJ whole genome shotgun (WGS) entry which is preliminary data.</text>
</comment>
<proteinExistence type="predicted"/>
<evidence type="ECO:0000313" key="2">
    <source>
        <dbReference type="Proteomes" id="UP001339883"/>
    </source>
</evidence>
<dbReference type="EMBL" id="VTDN01000008">
    <property type="protein sequence ID" value="MEB5477524.1"/>
    <property type="molecule type" value="Genomic_DNA"/>
</dbReference>
<name>A0ABU6DUK0_9GAMM</name>
<reference evidence="1 2" key="1">
    <citation type="submission" date="2019-08" db="EMBL/GenBank/DDBJ databases">
        <title>Five species of Acinetobacter isolated from floral nectar and animal pollinators.</title>
        <authorList>
            <person name="Hendry T.A."/>
        </authorList>
    </citation>
    <scope>NUCLEOTIDE SEQUENCE [LARGE SCALE GENOMIC DNA]</scope>
    <source>
        <strain evidence="1 2">MD18.27</strain>
    </source>
</reference>